<proteinExistence type="predicted"/>
<evidence type="ECO:0000256" key="1">
    <source>
        <dbReference type="SAM" id="Phobius"/>
    </source>
</evidence>
<feature type="transmembrane region" description="Helical" evidence="1">
    <location>
        <begin position="12"/>
        <end position="35"/>
    </location>
</feature>
<dbReference type="EMBL" id="CAOQHR010000010">
    <property type="protein sequence ID" value="CAI6340287.1"/>
    <property type="molecule type" value="Genomic_DNA"/>
</dbReference>
<dbReference type="AlphaFoldDB" id="A0A9W4USF8"/>
<accession>A0A9W4USF8</accession>
<reference evidence="2" key="1">
    <citation type="submission" date="2023-01" db="EMBL/GenBank/DDBJ databases">
        <authorList>
            <person name="Van Ghelder C."/>
            <person name="Rancurel C."/>
        </authorList>
    </citation>
    <scope>NUCLEOTIDE SEQUENCE</scope>
    <source>
        <strain evidence="2">CNCM I-4278</strain>
    </source>
</reference>
<gene>
    <name evidence="2" type="ORF">PDIGIT_LOCUS13462</name>
</gene>
<organism evidence="2 3">
    <name type="scientific">Periconia digitata</name>
    <dbReference type="NCBI Taxonomy" id="1303443"/>
    <lineage>
        <taxon>Eukaryota</taxon>
        <taxon>Fungi</taxon>
        <taxon>Dikarya</taxon>
        <taxon>Ascomycota</taxon>
        <taxon>Pezizomycotina</taxon>
        <taxon>Dothideomycetes</taxon>
        <taxon>Pleosporomycetidae</taxon>
        <taxon>Pleosporales</taxon>
        <taxon>Massarineae</taxon>
        <taxon>Periconiaceae</taxon>
        <taxon>Periconia</taxon>
    </lineage>
</organism>
<keyword evidence="1" id="KW-1133">Transmembrane helix</keyword>
<feature type="transmembrane region" description="Helical" evidence="1">
    <location>
        <begin position="55"/>
        <end position="76"/>
    </location>
</feature>
<keyword evidence="1" id="KW-0812">Transmembrane</keyword>
<dbReference type="Proteomes" id="UP001152607">
    <property type="component" value="Unassembled WGS sequence"/>
</dbReference>
<name>A0A9W4USF8_9PLEO</name>
<keyword evidence="1" id="KW-0472">Membrane</keyword>
<sequence length="99" mass="11172">MQNPSSYRIIQLCIQPIAYALIPPTLSLSLFITLIPTLQSSKLYSQLPAQHQLAQMLIIMPLTSLVEIYTHVVVNIPSRPITRTRALLFTHFISSPINM</sequence>
<comment type="caution">
    <text evidence="2">The sequence shown here is derived from an EMBL/GenBank/DDBJ whole genome shotgun (WGS) entry which is preliminary data.</text>
</comment>
<keyword evidence="3" id="KW-1185">Reference proteome</keyword>
<protein>
    <submittedName>
        <fullName evidence="2">Uncharacterized protein</fullName>
    </submittedName>
</protein>
<evidence type="ECO:0000313" key="3">
    <source>
        <dbReference type="Proteomes" id="UP001152607"/>
    </source>
</evidence>
<evidence type="ECO:0000313" key="2">
    <source>
        <dbReference type="EMBL" id="CAI6340287.1"/>
    </source>
</evidence>